<dbReference type="InterPro" id="IPR037047">
    <property type="entry name" value="PITH_dom_sf"/>
</dbReference>
<dbReference type="InterPro" id="IPR010400">
    <property type="entry name" value="PITH_dom"/>
</dbReference>
<proteinExistence type="inferred from homology"/>
<evidence type="ECO:0000256" key="1">
    <source>
        <dbReference type="ARBA" id="ARBA00025788"/>
    </source>
</evidence>
<evidence type="ECO:0000313" key="5">
    <source>
        <dbReference type="Proteomes" id="UP000008867"/>
    </source>
</evidence>
<dbReference type="GO" id="GO:0005737">
    <property type="term" value="C:cytoplasm"/>
    <property type="evidence" value="ECO:0007669"/>
    <property type="project" value="UniProtKB-ARBA"/>
</dbReference>
<dbReference type="SUPFAM" id="SSF49785">
    <property type="entry name" value="Galactose-binding domain-like"/>
    <property type="match status" value="1"/>
</dbReference>
<evidence type="ECO:0000256" key="2">
    <source>
        <dbReference type="SAM" id="MobiDB-lite"/>
    </source>
</evidence>
<organism evidence="4 5">
    <name type="scientific">Sporisorium reilianum (strain SRZ2)</name>
    <name type="common">Maize head smut fungus</name>
    <dbReference type="NCBI Taxonomy" id="999809"/>
    <lineage>
        <taxon>Eukaryota</taxon>
        <taxon>Fungi</taxon>
        <taxon>Dikarya</taxon>
        <taxon>Basidiomycota</taxon>
        <taxon>Ustilaginomycotina</taxon>
        <taxon>Ustilaginomycetes</taxon>
        <taxon>Ustilaginales</taxon>
        <taxon>Ustilaginaceae</taxon>
        <taxon>Sporisorium</taxon>
    </lineage>
</organism>
<dbReference type="OrthoDB" id="2635at2759"/>
<dbReference type="Pfam" id="PF06201">
    <property type="entry name" value="PITH"/>
    <property type="match status" value="1"/>
</dbReference>
<dbReference type="VEuPathDB" id="FungiDB:sr14073"/>
<dbReference type="InterPro" id="IPR008979">
    <property type="entry name" value="Galactose-bd-like_sf"/>
</dbReference>
<reference evidence="4 5" key="1">
    <citation type="journal article" date="2010" name="Science">
        <title>Pathogenicity determinants in smut fungi revealed by genome comparison.</title>
        <authorList>
            <person name="Schirawski J."/>
            <person name="Mannhaupt G."/>
            <person name="Muench K."/>
            <person name="Brefort T."/>
            <person name="Schipper K."/>
            <person name="Doehlemann G."/>
            <person name="Di Stasio M."/>
            <person name="Roessel N."/>
            <person name="Mendoza-Mendoza A."/>
            <person name="Pester D."/>
            <person name="Mueller O."/>
            <person name="Winterberg B."/>
            <person name="Meyer E."/>
            <person name="Ghareeb H."/>
            <person name="Wollenberg T."/>
            <person name="Muensterkoetter M."/>
            <person name="Wong P."/>
            <person name="Walter M."/>
            <person name="Stukenbrock E."/>
            <person name="Gueldener U."/>
            <person name="Kahmann R."/>
        </authorList>
    </citation>
    <scope>NUCLEOTIDE SEQUENCE [LARGE SCALE GENOMIC DNA]</scope>
    <source>
        <strain evidence="5">SRZ2</strain>
    </source>
</reference>
<dbReference type="PROSITE" id="PS51532">
    <property type="entry name" value="PITH"/>
    <property type="match status" value="1"/>
</dbReference>
<dbReference type="AlphaFoldDB" id="E7A1Q8"/>
<dbReference type="InterPro" id="IPR045099">
    <property type="entry name" value="PITH1-like"/>
</dbReference>
<dbReference type="GO" id="GO:0005634">
    <property type="term" value="C:nucleus"/>
    <property type="evidence" value="ECO:0007669"/>
    <property type="project" value="TreeGrafter"/>
</dbReference>
<dbReference type="HOGENOM" id="CLU_072377_2_0_1"/>
<keyword evidence="5" id="KW-1185">Reference proteome</keyword>
<sequence length="223" mass="24264">MSHHHAHSGPCGHSHSHDDDSHTKPDEGDQDLLFSSIDLSRIIALNELTPNSAAQTIKPWERRSDAEPQVLSDADDQLIIHVPFTSSVKLSTFLFRPASTPELTPSVMKLYKNVTETAVNFDDLPALTPTTTLNSIPTVQDTKHIIAFPLPQVKWANTDSITIFVESSLGSDQSGIQFLGFKGKSSGYTRAPPTNIVYESAPQLKDHTKVGADSLSSAHGFGH</sequence>
<dbReference type="Gene3D" id="2.60.120.470">
    <property type="entry name" value="PITH domain"/>
    <property type="match status" value="1"/>
</dbReference>
<dbReference type="PANTHER" id="PTHR12175:SF1">
    <property type="entry name" value="PITH DOMAIN-CONTAINING PROTEIN 1"/>
    <property type="match status" value="1"/>
</dbReference>
<evidence type="ECO:0000313" key="4">
    <source>
        <dbReference type="EMBL" id="CBQ73415.1"/>
    </source>
</evidence>
<dbReference type="EMBL" id="FQ311472">
    <property type="protein sequence ID" value="CBQ73415.1"/>
    <property type="molecule type" value="Genomic_DNA"/>
</dbReference>
<comment type="similarity">
    <text evidence="1">Belongs to the PITHD1 family.</text>
</comment>
<dbReference type="Proteomes" id="UP000008867">
    <property type="component" value="Chromosome 7"/>
</dbReference>
<name>E7A1Q8_SPORE</name>
<accession>E7A1Q8</accession>
<feature type="domain" description="PITH" evidence="3">
    <location>
        <begin position="22"/>
        <end position="201"/>
    </location>
</feature>
<protein>
    <recommendedName>
        <fullName evidence="3">PITH domain-containing protein</fullName>
    </recommendedName>
</protein>
<feature type="compositionally biased region" description="Basic and acidic residues" evidence="2">
    <location>
        <begin position="15"/>
        <end position="27"/>
    </location>
</feature>
<dbReference type="eggNOG" id="KOG1730">
    <property type="taxonomic scope" value="Eukaryota"/>
</dbReference>
<dbReference type="PANTHER" id="PTHR12175">
    <property type="entry name" value="AD039 HT014 THIOREDOXIN FAMILY TRP26"/>
    <property type="match status" value="1"/>
</dbReference>
<feature type="region of interest" description="Disordered" evidence="2">
    <location>
        <begin position="1"/>
        <end position="30"/>
    </location>
</feature>
<gene>
    <name evidence="4" type="ORF">sr14073</name>
</gene>
<evidence type="ECO:0000259" key="3">
    <source>
        <dbReference type="PROSITE" id="PS51532"/>
    </source>
</evidence>